<keyword evidence="6" id="KW-0747">Spliceosome</keyword>
<dbReference type="PANTHER" id="PTHR13445">
    <property type="entry name" value="TUMOR SUPPRESSING SUBTRANSFERABLE CANDIDATE 4 TSSC4"/>
    <property type="match status" value="1"/>
</dbReference>
<evidence type="ECO:0000256" key="4">
    <source>
        <dbReference type="ARBA" id="ARBA00022490"/>
    </source>
</evidence>
<evidence type="ECO:0000256" key="7">
    <source>
        <dbReference type="ARBA" id="ARBA00023187"/>
    </source>
</evidence>
<keyword evidence="7" id="KW-0508">mRNA splicing</keyword>
<comment type="similarity">
    <text evidence="3">Belongs to the TSSC4 family.</text>
</comment>
<evidence type="ECO:0000256" key="2">
    <source>
        <dbReference type="ARBA" id="ARBA00004496"/>
    </source>
</evidence>
<evidence type="ECO:0000256" key="11">
    <source>
        <dbReference type="SAM" id="MobiDB-lite"/>
    </source>
</evidence>
<gene>
    <name evidence="12" type="ORF">PEVE_00002421</name>
</gene>
<comment type="caution">
    <text evidence="12">The sequence shown here is derived from an EMBL/GenBank/DDBJ whole genome shotgun (WGS) entry which is preliminary data.</text>
</comment>
<dbReference type="Pfam" id="PF15264">
    <property type="entry name" value="TSSC4"/>
    <property type="match status" value="1"/>
</dbReference>
<comment type="function">
    <text evidence="10">Protein associated with the U5 snRNP, during its maturation and its post-splicing recycling and which is required for spliceosomal tri-snRNP complex assembly in the nucleus. Has a molecular sequestering activity and transiently hinders SNRNP200 binding sites for constitutive splicing factors that intervene later during the assembly of the spliceosome and splicing. Together with its molecular sequestering activity, may also function as a molecular adapter and placeholder, coordinating the assembly of the U5 snRNP and its association with the U4/U6 di-snRNP.</text>
</comment>
<dbReference type="PANTHER" id="PTHR13445:SF3">
    <property type="entry name" value="U5 SMALL NUCLEAR RIBONUCLEOPROTEIN TSSC4"/>
    <property type="match status" value="1"/>
</dbReference>
<evidence type="ECO:0000256" key="1">
    <source>
        <dbReference type="ARBA" id="ARBA00004123"/>
    </source>
</evidence>
<keyword evidence="4" id="KW-0963">Cytoplasm</keyword>
<protein>
    <recommendedName>
        <fullName evidence="9">U5 small nuclear ribonucleoprotein TSSC4</fullName>
    </recommendedName>
</protein>
<dbReference type="InterPro" id="IPR029338">
    <property type="entry name" value="TSSC4"/>
</dbReference>
<evidence type="ECO:0000256" key="5">
    <source>
        <dbReference type="ARBA" id="ARBA00022664"/>
    </source>
</evidence>
<accession>A0ABN8LQQ7</accession>
<feature type="compositionally biased region" description="Basic and acidic residues" evidence="11">
    <location>
        <begin position="224"/>
        <end position="235"/>
    </location>
</feature>
<keyword evidence="8" id="KW-0539">Nucleus</keyword>
<name>A0ABN8LQQ7_9CNID</name>
<comment type="subcellular location">
    <subcellularLocation>
        <location evidence="2">Cytoplasm</location>
    </subcellularLocation>
    <subcellularLocation>
        <location evidence="1">Nucleus</location>
    </subcellularLocation>
</comment>
<reference evidence="12 13" key="1">
    <citation type="submission" date="2022-05" db="EMBL/GenBank/DDBJ databases">
        <authorList>
            <consortium name="Genoscope - CEA"/>
            <person name="William W."/>
        </authorList>
    </citation>
    <scope>NUCLEOTIDE SEQUENCE [LARGE SCALE GENOMIC DNA]</scope>
</reference>
<feature type="compositionally biased region" description="Basic residues" evidence="11">
    <location>
        <begin position="214"/>
        <end position="223"/>
    </location>
</feature>
<evidence type="ECO:0000256" key="9">
    <source>
        <dbReference type="ARBA" id="ARBA00035304"/>
    </source>
</evidence>
<evidence type="ECO:0000256" key="3">
    <source>
        <dbReference type="ARBA" id="ARBA00010362"/>
    </source>
</evidence>
<feature type="region of interest" description="Disordered" evidence="11">
    <location>
        <begin position="18"/>
        <end position="80"/>
    </location>
</feature>
<evidence type="ECO:0000256" key="8">
    <source>
        <dbReference type="ARBA" id="ARBA00023242"/>
    </source>
</evidence>
<keyword evidence="13" id="KW-1185">Reference proteome</keyword>
<keyword evidence="5" id="KW-0507">mRNA processing</keyword>
<feature type="region of interest" description="Disordered" evidence="11">
    <location>
        <begin position="162"/>
        <end position="235"/>
    </location>
</feature>
<dbReference type="EMBL" id="CALNXI010000114">
    <property type="protein sequence ID" value="CAH3019379.1"/>
    <property type="molecule type" value="Genomic_DNA"/>
</dbReference>
<evidence type="ECO:0000256" key="10">
    <source>
        <dbReference type="ARBA" id="ARBA00045970"/>
    </source>
</evidence>
<organism evidence="12 13">
    <name type="scientific">Porites evermanni</name>
    <dbReference type="NCBI Taxonomy" id="104178"/>
    <lineage>
        <taxon>Eukaryota</taxon>
        <taxon>Metazoa</taxon>
        <taxon>Cnidaria</taxon>
        <taxon>Anthozoa</taxon>
        <taxon>Hexacorallia</taxon>
        <taxon>Scleractinia</taxon>
        <taxon>Fungiina</taxon>
        <taxon>Poritidae</taxon>
        <taxon>Porites</taxon>
    </lineage>
</organism>
<evidence type="ECO:0000256" key="6">
    <source>
        <dbReference type="ARBA" id="ARBA00022728"/>
    </source>
</evidence>
<sequence>MTGKKEEFLRISGDLDFQNRSDSIFGSLDNLEPEQKSETESKPHGPRAPKHVPDHVLHPQKWTKYSLEDDGTDKSSGMSGEALNRHVALSFLDDIRKRKENLSMNSESESDVVMTEKHVFSKSAIKHKMEIDEAPLQSQLVGGVNIMKEYVIGLSPAKTTRREYKKLSGDKKLNLSGESVSLGHLEEKEVGDSDSDISAGVSEPVEEQHEKVKFAKRKVKKRSGLREHKSTPADE</sequence>
<dbReference type="Proteomes" id="UP001159427">
    <property type="component" value="Unassembled WGS sequence"/>
</dbReference>
<feature type="compositionally biased region" description="Basic and acidic residues" evidence="11">
    <location>
        <begin position="162"/>
        <end position="173"/>
    </location>
</feature>
<evidence type="ECO:0000313" key="13">
    <source>
        <dbReference type="Proteomes" id="UP001159427"/>
    </source>
</evidence>
<feature type="compositionally biased region" description="Basic and acidic residues" evidence="11">
    <location>
        <begin position="33"/>
        <end position="43"/>
    </location>
</feature>
<evidence type="ECO:0000313" key="12">
    <source>
        <dbReference type="EMBL" id="CAH3019379.1"/>
    </source>
</evidence>
<proteinExistence type="inferred from homology"/>